<proteinExistence type="predicted"/>
<protein>
    <submittedName>
        <fullName evidence="1">Uncharacterized protein</fullName>
    </submittedName>
</protein>
<reference evidence="1" key="1">
    <citation type="journal article" date="2019" name="bioRxiv">
        <title>The Genome of the Zebra Mussel, Dreissena polymorpha: A Resource for Invasive Species Research.</title>
        <authorList>
            <person name="McCartney M.A."/>
            <person name="Auch B."/>
            <person name="Kono T."/>
            <person name="Mallez S."/>
            <person name="Zhang Y."/>
            <person name="Obille A."/>
            <person name="Becker A."/>
            <person name="Abrahante J.E."/>
            <person name="Garbe J."/>
            <person name="Badalamenti J.P."/>
            <person name="Herman A."/>
            <person name="Mangelson H."/>
            <person name="Liachko I."/>
            <person name="Sullivan S."/>
            <person name="Sone E.D."/>
            <person name="Koren S."/>
            <person name="Silverstein K.A.T."/>
            <person name="Beckman K.B."/>
            <person name="Gohl D.M."/>
        </authorList>
    </citation>
    <scope>NUCLEOTIDE SEQUENCE</scope>
    <source>
        <strain evidence="1">Duluth1</strain>
        <tissue evidence="1">Whole animal</tissue>
    </source>
</reference>
<dbReference type="Proteomes" id="UP000828390">
    <property type="component" value="Unassembled WGS sequence"/>
</dbReference>
<dbReference type="AlphaFoldDB" id="A0A9D4HL24"/>
<evidence type="ECO:0000313" key="2">
    <source>
        <dbReference type="Proteomes" id="UP000828390"/>
    </source>
</evidence>
<sequence>MSERREEWRELVARSPVVPLSSRLRPCERVIVRQNPSRKEESSTFQERNAFFNVLLSTQSSEQEVIHCMLITCAGGKRNQTDYGLKFNL</sequence>
<keyword evidence="2" id="KW-1185">Reference proteome</keyword>
<comment type="caution">
    <text evidence="1">The sequence shown here is derived from an EMBL/GenBank/DDBJ whole genome shotgun (WGS) entry which is preliminary data.</text>
</comment>
<gene>
    <name evidence="1" type="ORF">DPMN_064336</name>
</gene>
<evidence type="ECO:0000313" key="1">
    <source>
        <dbReference type="EMBL" id="KAH3721413.1"/>
    </source>
</evidence>
<organism evidence="1 2">
    <name type="scientific">Dreissena polymorpha</name>
    <name type="common">Zebra mussel</name>
    <name type="synonym">Mytilus polymorpha</name>
    <dbReference type="NCBI Taxonomy" id="45954"/>
    <lineage>
        <taxon>Eukaryota</taxon>
        <taxon>Metazoa</taxon>
        <taxon>Spiralia</taxon>
        <taxon>Lophotrochozoa</taxon>
        <taxon>Mollusca</taxon>
        <taxon>Bivalvia</taxon>
        <taxon>Autobranchia</taxon>
        <taxon>Heteroconchia</taxon>
        <taxon>Euheterodonta</taxon>
        <taxon>Imparidentia</taxon>
        <taxon>Neoheterodontei</taxon>
        <taxon>Myida</taxon>
        <taxon>Dreissenoidea</taxon>
        <taxon>Dreissenidae</taxon>
        <taxon>Dreissena</taxon>
    </lineage>
</organism>
<dbReference type="EMBL" id="JAIWYP010000013">
    <property type="protein sequence ID" value="KAH3721413.1"/>
    <property type="molecule type" value="Genomic_DNA"/>
</dbReference>
<reference evidence="1" key="2">
    <citation type="submission" date="2020-11" db="EMBL/GenBank/DDBJ databases">
        <authorList>
            <person name="McCartney M.A."/>
            <person name="Auch B."/>
            <person name="Kono T."/>
            <person name="Mallez S."/>
            <person name="Becker A."/>
            <person name="Gohl D.M."/>
            <person name="Silverstein K.A.T."/>
            <person name="Koren S."/>
            <person name="Bechman K.B."/>
            <person name="Herman A."/>
            <person name="Abrahante J.E."/>
            <person name="Garbe J."/>
        </authorList>
    </citation>
    <scope>NUCLEOTIDE SEQUENCE</scope>
    <source>
        <strain evidence="1">Duluth1</strain>
        <tissue evidence="1">Whole animal</tissue>
    </source>
</reference>
<name>A0A9D4HL24_DREPO</name>
<accession>A0A9D4HL24</accession>